<organism evidence="2 3">
    <name type="scientific">Daphnia magna</name>
    <dbReference type="NCBI Taxonomy" id="35525"/>
    <lineage>
        <taxon>Eukaryota</taxon>
        <taxon>Metazoa</taxon>
        <taxon>Ecdysozoa</taxon>
        <taxon>Arthropoda</taxon>
        <taxon>Crustacea</taxon>
        <taxon>Branchiopoda</taxon>
        <taxon>Diplostraca</taxon>
        <taxon>Cladocera</taxon>
        <taxon>Anomopoda</taxon>
        <taxon>Daphniidae</taxon>
        <taxon>Daphnia</taxon>
    </lineage>
</organism>
<name>A0A164ZUG8_9CRUS</name>
<feature type="signal peptide" evidence="1">
    <location>
        <begin position="1"/>
        <end position="21"/>
    </location>
</feature>
<keyword evidence="2" id="KW-0560">Oxidoreductase</keyword>
<keyword evidence="3" id="KW-1185">Reference proteome</keyword>
<dbReference type="Proteomes" id="UP000076858">
    <property type="component" value="Unassembled WGS sequence"/>
</dbReference>
<proteinExistence type="predicted"/>
<reference evidence="2 3" key="1">
    <citation type="submission" date="2016-03" db="EMBL/GenBank/DDBJ databases">
        <title>EvidentialGene: Evidence-directed Construction of Genes on Genomes.</title>
        <authorList>
            <person name="Gilbert D.G."/>
            <person name="Choi J.-H."/>
            <person name="Mockaitis K."/>
            <person name="Colbourne J."/>
            <person name="Pfrender M."/>
        </authorList>
    </citation>
    <scope>NUCLEOTIDE SEQUENCE [LARGE SCALE GENOMIC DNA]</scope>
    <source>
        <strain evidence="2 3">Xinb3</strain>
        <tissue evidence="2">Complete organism</tissue>
    </source>
</reference>
<dbReference type="AlphaFoldDB" id="A0A164ZUG8"/>
<comment type="caution">
    <text evidence="2">The sequence shown here is derived from an EMBL/GenBank/DDBJ whole genome shotgun (WGS) entry which is preliminary data.</text>
</comment>
<sequence length="149" mass="17112">MKPARFVYVSIVFYLSTSVAALNWEDGEFGGQVKWSFNCDFYDEDGPVRDRYEDNELVDDDKGLIRIIGERKSNREDCGWLCWADVECHYYSHSQNLCRTMSLKKKVLVSALAHGRAFIHHVTVPYLADSETICGYIPSRIIALNTSVY</sequence>
<evidence type="ECO:0000256" key="1">
    <source>
        <dbReference type="SAM" id="SignalP"/>
    </source>
</evidence>
<dbReference type="EMBL" id="LRGB01000687">
    <property type="protein sequence ID" value="KZS16781.1"/>
    <property type="molecule type" value="Genomic_DNA"/>
</dbReference>
<accession>A0A164ZUG8</accession>
<protein>
    <submittedName>
        <fullName evidence="2">Chorion peroxidase-like protein</fullName>
    </submittedName>
</protein>
<dbReference type="OrthoDB" id="6350052at2759"/>
<gene>
    <name evidence="2" type="ORF">APZ42_017427</name>
</gene>
<evidence type="ECO:0000313" key="3">
    <source>
        <dbReference type="Proteomes" id="UP000076858"/>
    </source>
</evidence>
<evidence type="ECO:0000313" key="2">
    <source>
        <dbReference type="EMBL" id="KZS16781.1"/>
    </source>
</evidence>
<dbReference type="GO" id="GO:0004601">
    <property type="term" value="F:peroxidase activity"/>
    <property type="evidence" value="ECO:0007669"/>
    <property type="project" value="UniProtKB-KW"/>
</dbReference>
<keyword evidence="1" id="KW-0732">Signal</keyword>
<feature type="chain" id="PRO_5007855040" evidence="1">
    <location>
        <begin position="22"/>
        <end position="149"/>
    </location>
</feature>
<keyword evidence="2" id="KW-0575">Peroxidase</keyword>